<feature type="transmembrane region" description="Helical" evidence="8">
    <location>
        <begin position="7"/>
        <end position="25"/>
    </location>
</feature>
<protein>
    <submittedName>
        <fullName evidence="10">EamA family transporter RarD</fullName>
    </submittedName>
</protein>
<dbReference type="Pfam" id="PF00892">
    <property type="entry name" value="EamA"/>
    <property type="match status" value="1"/>
</dbReference>
<accession>A0A9D1GYR0</accession>
<comment type="subcellular location">
    <subcellularLocation>
        <location evidence="1">Cell membrane</location>
        <topology evidence="1">Multi-pass membrane protein</topology>
    </subcellularLocation>
</comment>
<feature type="transmembrane region" description="Helical" evidence="8">
    <location>
        <begin position="266"/>
        <end position="288"/>
    </location>
</feature>
<feature type="transmembrane region" description="Helical" evidence="8">
    <location>
        <begin position="239"/>
        <end position="260"/>
    </location>
</feature>
<dbReference type="InterPro" id="IPR037185">
    <property type="entry name" value="EmrE-like"/>
</dbReference>
<dbReference type="EMBL" id="DVLP01000249">
    <property type="protein sequence ID" value="HIT75592.1"/>
    <property type="molecule type" value="Genomic_DNA"/>
</dbReference>
<evidence type="ECO:0000256" key="8">
    <source>
        <dbReference type="SAM" id="Phobius"/>
    </source>
</evidence>
<feature type="transmembrane region" description="Helical" evidence="8">
    <location>
        <begin position="177"/>
        <end position="195"/>
    </location>
</feature>
<proteinExistence type="inferred from homology"/>
<dbReference type="PANTHER" id="PTHR22911">
    <property type="entry name" value="ACYL-MALONYL CONDENSING ENZYME-RELATED"/>
    <property type="match status" value="1"/>
</dbReference>
<keyword evidence="5 8" id="KW-0812">Transmembrane</keyword>
<dbReference type="AlphaFoldDB" id="A0A9D1GYR0"/>
<organism evidence="10 11">
    <name type="scientific">Candidatus Avipropionibacterium avicola</name>
    <dbReference type="NCBI Taxonomy" id="2840701"/>
    <lineage>
        <taxon>Bacteria</taxon>
        <taxon>Bacillati</taxon>
        <taxon>Actinomycetota</taxon>
        <taxon>Actinomycetes</taxon>
        <taxon>Propionibacteriales</taxon>
        <taxon>Propionibacteriaceae</taxon>
        <taxon>Propionibacteriaceae incertae sedis</taxon>
        <taxon>Candidatus Avipropionibacterium</taxon>
    </lineage>
</organism>
<feature type="transmembrane region" description="Helical" evidence="8">
    <location>
        <begin position="37"/>
        <end position="55"/>
    </location>
</feature>
<evidence type="ECO:0000256" key="6">
    <source>
        <dbReference type="ARBA" id="ARBA00022989"/>
    </source>
</evidence>
<feature type="transmembrane region" description="Helical" evidence="8">
    <location>
        <begin position="207"/>
        <end position="232"/>
    </location>
</feature>
<dbReference type="SUPFAM" id="SSF103481">
    <property type="entry name" value="Multidrug resistance efflux transporter EmrE"/>
    <property type="match status" value="2"/>
</dbReference>
<evidence type="ECO:0000313" key="10">
    <source>
        <dbReference type="EMBL" id="HIT75592.1"/>
    </source>
</evidence>
<evidence type="ECO:0000256" key="4">
    <source>
        <dbReference type="ARBA" id="ARBA00022475"/>
    </source>
</evidence>
<keyword evidence="4" id="KW-1003">Cell membrane</keyword>
<evidence type="ECO:0000256" key="5">
    <source>
        <dbReference type="ARBA" id="ARBA00022692"/>
    </source>
</evidence>
<keyword evidence="3" id="KW-0813">Transport</keyword>
<evidence type="ECO:0000259" key="9">
    <source>
        <dbReference type="Pfam" id="PF00892"/>
    </source>
</evidence>
<keyword evidence="6 8" id="KW-1133">Transmembrane helix</keyword>
<evidence type="ECO:0000256" key="1">
    <source>
        <dbReference type="ARBA" id="ARBA00004651"/>
    </source>
</evidence>
<reference evidence="10" key="1">
    <citation type="submission" date="2020-10" db="EMBL/GenBank/DDBJ databases">
        <authorList>
            <person name="Gilroy R."/>
        </authorList>
    </citation>
    <scope>NUCLEOTIDE SEQUENCE</scope>
    <source>
        <strain evidence="10">ChiGjej1B1-24693</strain>
    </source>
</reference>
<evidence type="ECO:0000313" key="11">
    <source>
        <dbReference type="Proteomes" id="UP000886842"/>
    </source>
</evidence>
<feature type="transmembrane region" description="Helical" evidence="8">
    <location>
        <begin position="71"/>
        <end position="90"/>
    </location>
</feature>
<comment type="caution">
    <text evidence="10">The sequence shown here is derived from an EMBL/GenBank/DDBJ whole genome shotgun (WGS) entry which is preliminary data.</text>
</comment>
<name>A0A9D1GYR0_9ACTN</name>
<feature type="domain" description="EamA" evidence="9">
    <location>
        <begin position="6"/>
        <end position="142"/>
    </location>
</feature>
<reference evidence="10" key="2">
    <citation type="journal article" date="2021" name="PeerJ">
        <title>Extensive microbial diversity within the chicken gut microbiome revealed by metagenomics and culture.</title>
        <authorList>
            <person name="Gilroy R."/>
            <person name="Ravi A."/>
            <person name="Getino M."/>
            <person name="Pursley I."/>
            <person name="Horton D.L."/>
            <person name="Alikhan N.F."/>
            <person name="Baker D."/>
            <person name="Gharbi K."/>
            <person name="Hall N."/>
            <person name="Watson M."/>
            <person name="Adriaenssens E.M."/>
            <person name="Foster-Nyarko E."/>
            <person name="Jarju S."/>
            <person name="Secka A."/>
            <person name="Antonio M."/>
            <person name="Oren A."/>
            <person name="Chaudhuri R.R."/>
            <person name="La Ragione R."/>
            <person name="Hildebrand F."/>
            <person name="Pallen M.J."/>
        </authorList>
    </citation>
    <scope>NUCLEOTIDE SEQUENCE</scope>
    <source>
        <strain evidence="10">ChiGjej1B1-24693</strain>
    </source>
</reference>
<feature type="transmembrane region" description="Helical" evidence="8">
    <location>
        <begin position="126"/>
        <end position="143"/>
    </location>
</feature>
<feature type="transmembrane region" description="Helical" evidence="8">
    <location>
        <begin position="149"/>
        <end position="165"/>
    </location>
</feature>
<gene>
    <name evidence="10" type="primary">rarD</name>
    <name evidence="10" type="ORF">IAA98_08410</name>
</gene>
<evidence type="ECO:0000256" key="7">
    <source>
        <dbReference type="ARBA" id="ARBA00023136"/>
    </source>
</evidence>
<dbReference type="Proteomes" id="UP000886842">
    <property type="component" value="Unassembled WGS sequence"/>
</dbReference>
<feature type="transmembrane region" description="Helical" evidence="8">
    <location>
        <begin position="102"/>
        <end position="119"/>
    </location>
</feature>
<evidence type="ECO:0000256" key="2">
    <source>
        <dbReference type="ARBA" id="ARBA00007362"/>
    </source>
</evidence>
<dbReference type="PANTHER" id="PTHR22911:SF137">
    <property type="entry name" value="SOLUTE CARRIER FAMILY 35 MEMBER G2-RELATED"/>
    <property type="match status" value="1"/>
</dbReference>
<dbReference type="InterPro" id="IPR000620">
    <property type="entry name" value="EamA_dom"/>
</dbReference>
<keyword evidence="7 8" id="KW-0472">Membrane</keyword>
<dbReference type="GO" id="GO:0005886">
    <property type="term" value="C:plasma membrane"/>
    <property type="evidence" value="ECO:0007669"/>
    <property type="project" value="UniProtKB-SubCell"/>
</dbReference>
<comment type="similarity">
    <text evidence="2">Belongs to the EamA transporter family.</text>
</comment>
<sequence>MTTSRRGHLLGISGYLIWGAFPLYFPLLQPGGPVEILAHRIVWSCLTMAALVLLLRRRSQFVAILKDRRTAGLLGLAAVAITINWGVFILGVNSGRVVETSLGYFINPLVTMVMGVLVFRERMRPAQWVAVGIGVLACVVLTVDYGRPPWIALILALSFGSYGLLKKGAAADAIESLGFETLVIAPFALGFLVWLQGTGHSSLGTAGVGHVLLLASSGIVTAVPLLCFGAAATRIPLNVLGVMQYLTPSLHFAIGVLVVGEQMAPSRWAGFVLVWVALAVFTISAFHGRRRALQQRRRGDLPVNDVA</sequence>
<dbReference type="NCBIfam" id="TIGR00688">
    <property type="entry name" value="rarD"/>
    <property type="match status" value="1"/>
</dbReference>
<dbReference type="InterPro" id="IPR004626">
    <property type="entry name" value="RarD"/>
</dbReference>
<evidence type="ECO:0000256" key="3">
    <source>
        <dbReference type="ARBA" id="ARBA00022448"/>
    </source>
</evidence>